<evidence type="ECO:0000256" key="6">
    <source>
        <dbReference type="ARBA" id="ARBA00023239"/>
    </source>
</evidence>
<reference evidence="10" key="1">
    <citation type="submission" date="2007-04" db="EMBL/GenBank/DDBJ databases">
        <title>Annotation of Pediculus humanus corporis strain USDA.</title>
        <authorList>
            <person name="Kirkness E."/>
            <person name="Hannick L."/>
            <person name="Hass B."/>
            <person name="Bruggner R."/>
            <person name="Lawson D."/>
            <person name="Bidwell S."/>
            <person name="Joardar V."/>
            <person name="Caler E."/>
            <person name="Walenz B."/>
            <person name="Inman J."/>
            <person name="Schobel S."/>
            <person name="Galinsky K."/>
            <person name="Amedeo P."/>
            <person name="Strausberg R."/>
        </authorList>
    </citation>
    <scope>NUCLEOTIDE SEQUENCE</scope>
    <source>
        <strain evidence="10">USDA</strain>
    </source>
</reference>
<evidence type="ECO:0000256" key="7">
    <source>
        <dbReference type="ARBA" id="ARBA00048348"/>
    </source>
</evidence>
<dbReference type="CDD" id="cd00326">
    <property type="entry name" value="alpha_CA"/>
    <property type="match status" value="1"/>
</dbReference>
<keyword evidence="4 8" id="KW-0479">Metal-binding</keyword>
<dbReference type="PROSITE" id="PS00162">
    <property type="entry name" value="ALPHA_CA_1"/>
    <property type="match status" value="1"/>
</dbReference>
<dbReference type="EC" id="4.2.1.1" evidence="3 8"/>
<dbReference type="Gene3D" id="3.10.200.10">
    <property type="entry name" value="Alpha carbonic anhydrase"/>
    <property type="match status" value="1"/>
</dbReference>
<name>E0VQP1_PEDHC</name>
<evidence type="ECO:0000313" key="12">
    <source>
        <dbReference type="Proteomes" id="UP000009046"/>
    </source>
</evidence>
<evidence type="ECO:0000256" key="1">
    <source>
        <dbReference type="ARBA" id="ARBA00001947"/>
    </source>
</evidence>
<dbReference type="STRING" id="121224.E0VQP1"/>
<evidence type="ECO:0000256" key="4">
    <source>
        <dbReference type="ARBA" id="ARBA00022723"/>
    </source>
</evidence>
<dbReference type="GeneID" id="8237225"/>
<dbReference type="GO" id="GO:0004089">
    <property type="term" value="F:carbonate dehydratase activity"/>
    <property type="evidence" value="ECO:0007669"/>
    <property type="project" value="UniProtKB-UniRule"/>
</dbReference>
<dbReference type="EMBL" id="DS235430">
    <property type="protein sequence ID" value="EEB15697.1"/>
    <property type="molecule type" value="Genomic_DNA"/>
</dbReference>
<dbReference type="GO" id="GO:0005737">
    <property type="term" value="C:cytoplasm"/>
    <property type="evidence" value="ECO:0007669"/>
    <property type="project" value="TreeGrafter"/>
</dbReference>
<dbReference type="PANTHER" id="PTHR18952">
    <property type="entry name" value="CARBONIC ANHYDRASE"/>
    <property type="match status" value="1"/>
</dbReference>
<feature type="domain" description="Alpha-carbonic anhydrase" evidence="9">
    <location>
        <begin position="1"/>
        <end position="268"/>
    </location>
</feature>
<dbReference type="AlphaFoldDB" id="E0VQP1"/>
<dbReference type="CTD" id="8237225"/>
<accession>E0VQP1</accession>
<dbReference type="PANTHER" id="PTHR18952:SF141">
    <property type="entry name" value="CARBONIC ANHYDRASE"/>
    <property type="match status" value="1"/>
</dbReference>
<dbReference type="FunCoup" id="E0VQP1">
    <property type="interactions" value="38"/>
</dbReference>
<organism>
    <name type="scientific">Pediculus humanus subsp. corporis</name>
    <name type="common">Body louse</name>
    <dbReference type="NCBI Taxonomy" id="121224"/>
    <lineage>
        <taxon>Eukaryota</taxon>
        <taxon>Metazoa</taxon>
        <taxon>Ecdysozoa</taxon>
        <taxon>Arthropoda</taxon>
        <taxon>Hexapoda</taxon>
        <taxon>Insecta</taxon>
        <taxon>Pterygota</taxon>
        <taxon>Neoptera</taxon>
        <taxon>Paraneoptera</taxon>
        <taxon>Psocodea</taxon>
        <taxon>Troctomorpha</taxon>
        <taxon>Phthiraptera</taxon>
        <taxon>Anoplura</taxon>
        <taxon>Pediculidae</taxon>
        <taxon>Pediculus</taxon>
    </lineage>
</organism>
<evidence type="ECO:0000313" key="10">
    <source>
        <dbReference type="EMBL" id="EEB15697.1"/>
    </source>
</evidence>
<keyword evidence="6 8" id="KW-0456">Lyase</keyword>
<comment type="catalytic activity">
    <reaction evidence="7 8">
        <text>hydrogencarbonate + H(+) = CO2 + H2O</text>
        <dbReference type="Rhea" id="RHEA:10748"/>
        <dbReference type="ChEBI" id="CHEBI:15377"/>
        <dbReference type="ChEBI" id="CHEBI:15378"/>
        <dbReference type="ChEBI" id="CHEBI:16526"/>
        <dbReference type="ChEBI" id="CHEBI:17544"/>
        <dbReference type="EC" id="4.2.1.1"/>
    </reaction>
</comment>
<dbReference type="HOGENOM" id="CLU_039326_2_1_1"/>
<reference evidence="11" key="3">
    <citation type="submission" date="2021-02" db="UniProtKB">
        <authorList>
            <consortium name="EnsemblMetazoa"/>
        </authorList>
    </citation>
    <scope>IDENTIFICATION</scope>
    <source>
        <strain evidence="11">USDA</strain>
    </source>
</reference>
<comment type="function">
    <text evidence="8">Reversible hydration of carbon dioxide.</text>
</comment>
<keyword evidence="5 8" id="KW-0862">Zinc</keyword>
<proteinExistence type="inferred from homology"/>
<protein>
    <recommendedName>
        <fullName evidence="3 8">Carbonic anhydrase</fullName>
        <ecNumber evidence="3 8">4.2.1.1</ecNumber>
    </recommendedName>
</protein>
<dbReference type="eggNOG" id="KOG0382">
    <property type="taxonomic scope" value="Eukaryota"/>
</dbReference>
<evidence type="ECO:0000256" key="2">
    <source>
        <dbReference type="ARBA" id="ARBA00010718"/>
    </source>
</evidence>
<dbReference type="KEGG" id="phu:Phum_PHUM380520"/>
<keyword evidence="12" id="KW-1185">Reference proteome</keyword>
<gene>
    <name evidence="11" type="primary">8237225</name>
    <name evidence="10" type="ORF">Phum_PHUM380520</name>
</gene>
<dbReference type="RefSeq" id="XP_002428435.1">
    <property type="nucleotide sequence ID" value="XM_002428390.1"/>
</dbReference>
<dbReference type="Pfam" id="PF00194">
    <property type="entry name" value="Carb_anhydrase"/>
    <property type="match status" value="1"/>
</dbReference>
<sequence length="270" mass="30570">METIREKKKKNLIISGPETWASKFPLAAGSKQSPVDIETANVKYHSSAASLTFNYVPKNDCRLCNSGYGWKVSVEDEKSELSGGPLEGKYKLEQFHCHWGCSNDKGSEHTVNGQCFAGELHLVHWNSTKYSSFKEAANYSDGLAVLGIFLKVTCSDNEELEKVVTKIPSVLFRNESVQIENYINPFNLLPEKKTYWTYQGSLTTPPCTENVTWIIFKDPVEISDRQLSIFRTLRCHTKENIINESDGLIMNNYRPPLPLGNRELRECGSF</sequence>
<dbReference type="OMA" id="HAYCMLK"/>
<dbReference type="GO" id="GO:0008270">
    <property type="term" value="F:zinc ion binding"/>
    <property type="evidence" value="ECO:0007669"/>
    <property type="project" value="UniProtKB-UniRule"/>
</dbReference>
<evidence type="ECO:0000313" key="11">
    <source>
        <dbReference type="EnsemblMetazoa" id="PHUM380520-PA"/>
    </source>
</evidence>
<evidence type="ECO:0000256" key="5">
    <source>
        <dbReference type="ARBA" id="ARBA00022833"/>
    </source>
</evidence>
<dbReference type="EMBL" id="AAZO01004444">
    <property type="status" value="NOT_ANNOTATED_CDS"/>
    <property type="molecule type" value="Genomic_DNA"/>
</dbReference>
<dbReference type="SMART" id="SM01057">
    <property type="entry name" value="Carb_anhydrase"/>
    <property type="match status" value="1"/>
</dbReference>
<evidence type="ECO:0000259" key="9">
    <source>
        <dbReference type="PROSITE" id="PS51144"/>
    </source>
</evidence>
<comment type="similarity">
    <text evidence="2 8">Belongs to the alpha-carbonic anhydrase family.</text>
</comment>
<dbReference type="SUPFAM" id="SSF51069">
    <property type="entry name" value="Carbonic anhydrase"/>
    <property type="match status" value="1"/>
</dbReference>
<dbReference type="InParanoid" id="E0VQP1"/>
<dbReference type="PROSITE" id="PS51144">
    <property type="entry name" value="ALPHA_CA_2"/>
    <property type="match status" value="1"/>
</dbReference>
<evidence type="ECO:0000256" key="8">
    <source>
        <dbReference type="RuleBase" id="RU367011"/>
    </source>
</evidence>
<dbReference type="OrthoDB" id="429145at2759"/>
<dbReference type="InterPro" id="IPR018338">
    <property type="entry name" value="Carbonic_anhydrase_a-class_CS"/>
</dbReference>
<comment type="cofactor">
    <cofactor evidence="1 8">
        <name>Zn(2+)</name>
        <dbReference type="ChEBI" id="CHEBI:29105"/>
    </cofactor>
</comment>
<reference evidence="10" key="2">
    <citation type="submission" date="2007-04" db="EMBL/GenBank/DDBJ databases">
        <title>The genome of the human body louse.</title>
        <authorList>
            <consortium name="The Human Body Louse Genome Consortium"/>
            <person name="Kirkness E."/>
            <person name="Walenz B."/>
            <person name="Hass B."/>
            <person name="Bruggner R."/>
            <person name="Strausberg R."/>
        </authorList>
    </citation>
    <scope>NUCLEOTIDE SEQUENCE</scope>
    <source>
        <strain evidence="10">USDA</strain>
    </source>
</reference>
<dbReference type="InterPro" id="IPR036398">
    <property type="entry name" value="CA_dom_sf"/>
</dbReference>
<evidence type="ECO:0000256" key="3">
    <source>
        <dbReference type="ARBA" id="ARBA00012925"/>
    </source>
</evidence>
<dbReference type="EnsemblMetazoa" id="PHUM380520-RA">
    <property type="protein sequence ID" value="PHUM380520-PA"/>
    <property type="gene ID" value="PHUM380520"/>
</dbReference>
<dbReference type="Proteomes" id="UP000009046">
    <property type="component" value="Unassembled WGS sequence"/>
</dbReference>
<dbReference type="VEuPathDB" id="VectorBase:PHUM380520"/>
<dbReference type="InterPro" id="IPR023561">
    <property type="entry name" value="Carbonic_anhydrase_a-class"/>
</dbReference>
<dbReference type="InterPro" id="IPR001148">
    <property type="entry name" value="CA_dom"/>
</dbReference>